<dbReference type="Proteomes" id="UP000235388">
    <property type="component" value="Unassembled WGS sequence"/>
</dbReference>
<keyword evidence="4" id="KW-0496">Mitochondrion</keyword>
<feature type="region of interest" description="Disordered" evidence="7">
    <location>
        <begin position="33"/>
        <end position="74"/>
    </location>
</feature>
<dbReference type="EMBL" id="PGCJ01000183">
    <property type="protein sequence ID" value="PLW40316.1"/>
    <property type="molecule type" value="Genomic_DNA"/>
</dbReference>
<keyword evidence="3" id="KW-0689">Ribosomal protein</keyword>
<dbReference type="Proteomes" id="UP000235392">
    <property type="component" value="Unassembled WGS sequence"/>
</dbReference>
<dbReference type="GO" id="GO:0006412">
    <property type="term" value="P:translation"/>
    <property type="evidence" value="ECO:0007669"/>
    <property type="project" value="InterPro"/>
</dbReference>
<evidence type="ECO:0000256" key="4">
    <source>
        <dbReference type="ARBA" id="ARBA00023128"/>
    </source>
</evidence>
<dbReference type="EMBL" id="PGCI01000970">
    <property type="protein sequence ID" value="PLW10265.1"/>
    <property type="molecule type" value="Genomic_DNA"/>
</dbReference>
<feature type="compositionally biased region" description="Polar residues" evidence="7">
    <location>
        <begin position="36"/>
        <end position="46"/>
    </location>
</feature>
<comment type="caution">
    <text evidence="9">The sequence shown here is derived from an EMBL/GenBank/DDBJ whole genome shotgun (WGS) entry which is preliminary data.</text>
</comment>
<sequence>MASASARTISRLVTKPLAFRPFLHGRDGLPVWSGSPRWSTTQTTQDKPAESEPVKSSSNETDNTTHHPSRSLSPKKVYRFNIPDRVWKAPIATKENPLKYNINRTIPFSTLPVYSIMKPGLGQIWTVIKRIDGDLQTLKEDLILDFPDSQPIIKPNIKHILCRGQIVKEVKLWLQDRGF</sequence>
<dbReference type="InterPro" id="IPR007740">
    <property type="entry name" value="Ribosomal_mL49"/>
</dbReference>
<dbReference type="EMBL" id="PGCI01000122">
    <property type="protein sequence ID" value="PLW38841.1"/>
    <property type="molecule type" value="Genomic_DNA"/>
</dbReference>
<evidence type="ECO:0000256" key="5">
    <source>
        <dbReference type="ARBA" id="ARBA00023274"/>
    </source>
</evidence>
<name>A0A2N5STE7_9BASI</name>
<evidence type="ECO:0000313" key="9">
    <source>
        <dbReference type="EMBL" id="PLW16519.1"/>
    </source>
</evidence>
<evidence type="ECO:0000256" key="2">
    <source>
        <dbReference type="ARBA" id="ARBA00005677"/>
    </source>
</evidence>
<dbReference type="EMBL" id="PGCJ01000868">
    <property type="protein sequence ID" value="PLW16519.1"/>
    <property type="molecule type" value="Genomic_DNA"/>
</dbReference>
<evidence type="ECO:0000313" key="13">
    <source>
        <dbReference type="Proteomes" id="UP000235392"/>
    </source>
</evidence>
<organism evidence="9 12">
    <name type="scientific">Puccinia coronata f. sp. avenae</name>
    <dbReference type="NCBI Taxonomy" id="200324"/>
    <lineage>
        <taxon>Eukaryota</taxon>
        <taxon>Fungi</taxon>
        <taxon>Dikarya</taxon>
        <taxon>Basidiomycota</taxon>
        <taxon>Pucciniomycotina</taxon>
        <taxon>Pucciniomycetes</taxon>
        <taxon>Pucciniales</taxon>
        <taxon>Pucciniaceae</taxon>
        <taxon>Puccinia</taxon>
    </lineage>
</organism>
<protein>
    <recommendedName>
        <fullName evidence="6">Large ribosomal subunit protein mL49</fullName>
    </recommendedName>
</protein>
<evidence type="ECO:0000256" key="6">
    <source>
        <dbReference type="ARBA" id="ARBA00035191"/>
    </source>
</evidence>
<evidence type="ECO:0000313" key="10">
    <source>
        <dbReference type="EMBL" id="PLW38841.1"/>
    </source>
</evidence>
<evidence type="ECO:0000256" key="3">
    <source>
        <dbReference type="ARBA" id="ARBA00022980"/>
    </source>
</evidence>
<proteinExistence type="inferred from homology"/>
<evidence type="ECO:0000313" key="12">
    <source>
        <dbReference type="Proteomes" id="UP000235388"/>
    </source>
</evidence>
<dbReference type="PANTHER" id="PTHR13477:SF0">
    <property type="entry name" value="LARGE RIBOSOMAL SUBUNIT PROTEIN ML49"/>
    <property type="match status" value="1"/>
</dbReference>
<keyword evidence="5" id="KW-0687">Ribonucleoprotein</keyword>
<comment type="subcellular location">
    <subcellularLocation>
        <location evidence="1">Mitochondrion</location>
    </subcellularLocation>
</comment>
<evidence type="ECO:0000256" key="1">
    <source>
        <dbReference type="ARBA" id="ARBA00004173"/>
    </source>
</evidence>
<dbReference type="Gene3D" id="3.30.780.10">
    <property type="entry name" value="SUI1-like domain"/>
    <property type="match status" value="1"/>
</dbReference>
<keyword evidence="12" id="KW-1185">Reference proteome</keyword>
<dbReference type="PANTHER" id="PTHR13477">
    <property type="entry name" value="MITOCHONDRIAL 39S RIBOSOMAL PROTEIN L49"/>
    <property type="match status" value="1"/>
</dbReference>
<dbReference type="Pfam" id="PF05046">
    <property type="entry name" value="Img2"/>
    <property type="match status" value="1"/>
</dbReference>
<dbReference type="GO" id="GO:0003735">
    <property type="term" value="F:structural constituent of ribosome"/>
    <property type="evidence" value="ECO:0007669"/>
    <property type="project" value="InterPro"/>
</dbReference>
<dbReference type="OrthoDB" id="19439at2759"/>
<evidence type="ECO:0000313" key="8">
    <source>
        <dbReference type="EMBL" id="PLW10265.1"/>
    </source>
</evidence>
<dbReference type="AlphaFoldDB" id="A0A2N5STE7"/>
<evidence type="ECO:0000313" key="11">
    <source>
        <dbReference type="EMBL" id="PLW40316.1"/>
    </source>
</evidence>
<accession>A0A2N5STE7</accession>
<gene>
    <name evidence="11" type="ORF">PCANC_11171</name>
    <name evidence="9" type="ORF">PCANC_11722</name>
    <name evidence="10" type="ORF">PCASD_09863</name>
    <name evidence="8" type="ORF">PCASD_21210</name>
</gene>
<evidence type="ECO:0000256" key="7">
    <source>
        <dbReference type="SAM" id="MobiDB-lite"/>
    </source>
</evidence>
<dbReference type="STRING" id="200324.A0A2N5STE7"/>
<reference evidence="12 13" key="1">
    <citation type="submission" date="2017-11" db="EMBL/GenBank/DDBJ databases">
        <title>De novo assembly and phasing of dikaryotic genomes from two isolates of Puccinia coronata f. sp. avenae, the causal agent of oat crown rust.</title>
        <authorList>
            <person name="Miller M.E."/>
            <person name="Zhang Y."/>
            <person name="Omidvar V."/>
            <person name="Sperschneider J."/>
            <person name="Schwessinger B."/>
            <person name="Raley C."/>
            <person name="Palmer J.M."/>
            <person name="Garnica D."/>
            <person name="Upadhyaya N."/>
            <person name="Rathjen J."/>
            <person name="Taylor J.M."/>
            <person name="Park R.F."/>
            <person name="Dodds P.N."/>
            <person name="Hirsch C.D."/>
            <person name="Kianian S.F."/>
            <person name="Figueroa M."/>
        </authorList>
    </citation>
    <scope>NUCLEOTIDE SEQUENCE [LARGE SCALE GENOMIC DNA]</scope>
    <source>
        <strain evidence="9">12NC29</strain>
        <strain evidence="8">12SD80</strain>
    </source>
</reference>
<dbReference type="GO" id="GO:0005762">
    <property type="term" value="C:mitochondrial large ribosomal subunit"/>
    <property type="evidence" value="ECO:0007669"/>
    <property type="project" value="TreeGrafter"/>
</dbReference>
<comment type="similarity">
    <text evidence="2">Belongs to the mitochondrion-specific ribosomal protein mL49 family.</text>
</comment>